<protein>
    <submittedName>
        <fullName evidence="4">2124_t:CDS:1</fullName>
    </submittedName>
</protein>
<sequence length="130" mass="13572">MIHLKFILSFFAIISTTSYFVSSVPHEKRGQYSGDGTFYNPGVGACGQTSGAGSFIAAINKPQWGNPANPNSNPICGKQATVTGPKGSTTVTILDLCPECAFGSLDLSPAAFNAIADPNAGRVPISWDFV</sequence>
<dbReference type="EMBL" id="CAJVPS010000206">
    <property type="protein sequence ID" value="CAG8464958.1"/>
    <property type="molecule type" value="Genomic_DNA"/>
</dbReference>
<dbReference type="AlphaFoldDB" id="A0A9N8VSM4"/>
<dbReference type="Gene3D" id="2.40.40.10">
    <property type="entry name" value="RlpA-like domain"/>
    <property type="match status" value="1"/>
</dbReference>
<organism evidence="4 5">
    <name type="scientific">Ambispora leptoticha</name>
    <dbReference type="NCBI Taxonomy" id="144679"/>
    <lineage>
        <taxon>Eukaryota</taxon>
        <taxon>Fungi</taxon>
        <taxon>Fungi incertae sedis</taxon>
        <taxon>Mucoromycota</taxon>
        <taxon>Glomeromycotina</taxon>
        <taxon>Glomeromycetes</taxon>
        <taxon>Archaeosporales</taxon>
        <taxon>Ambisporaceae</taxon>
        <taxon>Ambispora</taxon>
    </lineage>
</organism>
<evidence type="ECO:0000256" key="2">
    <source>
        <dbReference type="SAM" id="SignalP"/>
    </source>
</evidence>
<keyword evidence="5" id="KW-1185">Reference proteome</keyword>
<comment type="caution">
    <text evidence="4">The sequence shown here is derived from an EMBL/GenBank/DDBJ whole genome shotgun (WGS) entry which is preliminary data.</text>
</comment>
<feature type="signal peptide" evidence="2">
    <location>
        <begin position="1"/>
        <end position="23"/>
    </location>
</feature>
<dbReference type="InterPro" id="IPR051477">
    <property type="entry name" value="Expansin_CellWall"/>
</dbReference>
<dbReference type="SUPFAM" id="SSF50685">
    <property type="entry name" value="Barwin-like endoglucanases"/>
    <property type="match status" value="1"/>
</dbReference>
<proteinExistence type="predicted"/>
<accession>A0A9N8VSM4</accession>
<gene>
    <name evidence="4" type="ORF">ALEPTO_LOCUS1730</name>
</gene>
<evidence type="ECO:0000256" key="1">
    <source>
        <dbReference type="ARBA" id="ARBA00022729"/>
    </source>
</evidence>
<feature type="non-terminal residue" evidence="4">
    <location>
        <position position="1"/>
    </location>
</feature>
<dbReference type="CDD" id="cd22191">
    <property type="entry name" value="DPBB_RlpA_EXP_N-like"/>
    <property type="match status" value="1"/>
</dbReference>
<feature type="domain" description="RlpA-like protein double-psi beta-barrel" evidence="3">
    <location>
        <begin position="76"/>
        <end position="126"/>
    </location>
</feature>
<evidence type="ECO:0000313" key="4">
    <source>
        <dbReference type="EMBL" id="CAG8464958.1"/>
    </source>
</evidence>
<dbReference type="InterPro" id="IPR009009">
    <property type="entry name" value="RlpA-like_DPBB"/>
</dbReference>
<name>A0A9N8VSM4_9GLOM</name>
<dbReference type="PANTHER" id="PTHR31836:SF21">
    <property type="entry name" value="EXPANSIN-LIKE PROTEIN 7"/>
    <property type="match status" value="1"/>
</dbReference>
<dbReference type="Proteomes" id="UP000789508">
    <property type="component" value="Unassembled WGS sequence"/>
</dbReference>
<reference evidence="4" key="1">
    <citation type="submission" date="2021-06" db="EMBL/GenBank/DDBJ databases">
        <authorList>
            <person name="Kallberg Y."/>
            <person name="Tangrot J."/>
            <person name="Rosling A."/>
        </authorList>
    </citation>
    <scope>NUCLEOTIDE SEQUENCE</scope>
    <source>
        <strain evidence="4">FL130A</strain>
    </source>
</reference>
<dbReference type="PANTHER" id="PTHR31836">
    <property type="match status" value="1"/>
</dbReference>
<evidence type="ECO:0000313" key="5">
    <source>
        <dbReference type="Proteomes" id="UP000789508"/>
    </source>
</evidence>
<feature type="chain" id="PRO_5040419385" evidence="2">
    <location>
        <begin position="24"/>
        <end position="130"/>
    </location>
</feature>
<dbReference type="OrthoDB" id="406505at2759"/>
<evidence type="ECO:0000259" key="3">
    <source>
        <dbReference type="Pfam" id="PF03330"/>
    </source>
</evidence>
<keyword evidence="1 2" id="KW-0732">Signal</keyword>
<dbReference type="Pfam" id="PF03330">
    <property type="entry name" value="DPBB_1"/>
    <property type="match status" value="1"/>
</dbReference>
<dbReference type="InterPro" id="IPR036908">
    <property type="entry name" value="RlpA-like_sf"/>
</dbReference>